<dbReference type="Proteomes" id="UP000192276">
    <property type="component" value="Unassembled WGS sequence"/>
</dbReference>
<evidence type="ECO:0000313" key="4">
    <source>
        <dbReference type="Proteomes" id="UP000192276"/>
    </source>
</evidence>
<dbReference type="InterPro" id="IPR001789">
    <property type="entry name" value="Sig_transdc_resp-reg_receiver"/>
</dbReference>
<proteinExistence type="predicted"/>
<comment type="caution">
    <text evidence="3">The sequence shown here is derived from an EMBL/GenBank/DDBJ whole genome shotgun (WGS) entry which is preliminary data.</text>
</comment>
<feature type="modified residue" description="4-aspartylphosphate" evidence="1">
    <location>
        <position position="68"/>
    </location>
</feature>
<protein>
    <recommendedName>
        <fullName evidence="2">Response regulatory domain-containing protein</fullName>
    </recommendedName>
</protein>
<dbReference type="STRING" id="550983.A4R26_33250"/>
<dbReference type="InterPro" id="IPR052893">
    <property type="entry name" value="TCS_response_regulator"/>
</dbReference>
<dbReference type="AlphaFoldDB" id="A0A1V9GAE5"/>
<keyword evidence="4" id="KW-1185">Reference proteome</keyword>
<organism evidence="3 4">
    <name type="scientific">Niastella populi</name>
    <dbReference type="NCBI Taxonomy" id="550983"/>
    <lineage>
        <taxon>Bacteria</taxon>
        <taxon>Pseudomonadati</taxon>
        <taxon>Bacteroidota</taxon>
        <taxon>Chitinophagia</taxon>
        <taxon>Chitinophagales</taxon>
        <taxon>Chitinophagaceae</taxon>
        <taxon>Niastella</taxon>
    </lineage>
</organism>
<evidence type="ECO:0000259" key="2">
    <source>
        <dbReference type="PROSITE" id="PS50110"/>
    </source>
</evidence>
<dbReference type="PANTHER" id="PTHR44520:SF2">
    <property type="entry name" value="RESPONSE REGULATOR RCP1"/>
    <property type="match status" value="1"/>
</dbReference>
<sequence length="143" mass="16387">MKAAVNSILLIEDDEATNFLNQVIINECNCFKSIHISINAKDALEYLMAIGKDNNCNSIKLPGIILLDINLPGMDGWEFLDHYGKLNLWGFNKTIVVVLTISPIEKNLCKIRDYDYLNDYLEKPLTFEKLNYILRKFNDQGKA</sequence>
<dbReference type="PANTHER" id="PTHR44520">
    <property type="entry name" value="RESPONSE REGULATOR RCP1-RELATED"/>
    <property type="match status" value="1"/>
</dbReference>
<dbReference type="InterPro" id="IPR011006">
    <property type="entry name" value="CheY-like_superfamily"/>
</dbReference>
<dbReference type="EMBL" id="LWBP01000030">
    <property type="protein sequence ID" value="OQP67532.1"/>
    <property type="molecule type" value="Genomic_DNA"/>
</dbReference>
<dbReference type="RefSeq" id="WP_081161792.1">
    <property type="nucleotide sequence ID" value="NZ_LWBP01000030.1"/>
</dbReference>
<accession>A0A1V9GAE5</accession>
<evidence type="ECO:0000256" key="1">
    <source>
        <dbReference type="PROSITE-ProRule" id="PRU00169"/>
    </source>
</evidence>
<dbReference type="GO" id="GO:0000160">
    <property type="term" value="P:phosphorelay signal transduction system"/>
    <property type="evidence" value="ECO:0007669"/>
    <property type="project" value="InterPro"/>
</dbReference>
<dbReference type="Gene3D" id="3.40.50.2300">
    <property type="match status" value="1"/>
</dbReference>
<dbReference type="Pfam" id="PF00072">
    <property type="entry name" value="Response_reg"/>
    <property type="match status" value="1"/>
</dbReference>
<reference evidence="4" key="1">
    <citation type="submission" date="2016-04" db="EMBL/GenBank/DDBJ databases">
        <authorList>
            <person name="Chen L."/>
            <person name="Zhuang W."/>
            <person name="Wang G."/>
        </authorList>
    </citation>
    <scope>NUCLEOTIDE SEQUENCE [LARGE SCALE GENOMIC DNA]</scope>
    <source>
        <strain evidence="4">208</strain>
    </source>
</reference>
<keyword evidence="1" id="KW-0597">Phosphoprotein</keyword>
<dbReference type="OrthoDB" id="1121174at2"/>
<name>A0A1V9GAE5_9BACT</name>
<dbReference type="PROSITE" id="PS50110">
    <property type="entry name" value="RESPONSE_REGULATORY"/>
    <property type="match status" value="1"/>
</dbReference>
<evidence type="ECO:0000313" key="3">
    <source>
        <dbReference type="EMBL" id="OQP67532.1"/>
    </source>
</evidence>
<dbReference type="SMART" id="SM00448">
    <property type="entry name" value="REC"/>
    <property type="match status" value="1"/>
</dbReference>
<feature type="domain" description="Response regulatory" evidence="2">
    <location>
        <begin position="7"/>
        <end position="138"/>
    </location>
</feature>
<dbReference type="SUPFAM" id="SSF52172">
    <property type="entry name" value="CheY-like"/>
    <property type="match status" value="1"/>
</dbReference>
<gene>
    <name evidence="3" type="ORF">A4R26_33250</name>
</gene>